<protein>
    <submittedName>
        <fullName evidence="1">Uncharacterized protein</fullName>
    </submittedName>
</protein>
<dbReference type="Proteomes" id="UP001205890">
    <property type="component" value="Unassembled WGS sequence"/>
</dbReference>
<keyword evidence="2" id="KW-1185">Reference proteome</keyword>
<dbReference type="EMBL" id="JANCLU010000002">
    <property type="protein sequence ID" value="MCP8937562.1"/>
    <property type="molecule type" value="Genomic_DNA"/>
</dbReference>
<proteinExistence type="predicted"/>
<comment type="caution">
    <text evidence="1">The sequence shown here is derived from an EMBL/GenBank/DDBJ whole genome shotgun (WGS) entry which is preliminary data.</text>
</comment>
<evidence type="ECO:0000313" key="1">
    <source>
        <dbReference type="EMBL" id="MCP8937562.1"/>
    </source>
</evidence>
<reference evidence="1 2" key="1">
    <citation type="submission" date="2022-07" db="EMBL/GenBank/DDBJ databases">
        <authorList>
            <person name="Li W.-J."/>
            <person name="Deng Q.-Q."/>
        </authorList>
    </citation>
    <scope>NUCLEOTIDE SEQUENCE [LARGE SCALE GENOMIC DNA]</scope>
    <source>
        <strain evidence="1 2">SYSU M60028</strain>
    </source>
</reference>
<sequence>MADGFLDRLRQAAASARDAEDAFRRGYAERVRVLERERVFAHRRSGLLEAVAAAVAGAADADEAARRGRDALAQKTGLSGANEAHKVILDRFSPVTEAIDEALNCEGEPDHDAVLARLAEFEDWFAARSGQPFLALFDVYAQETPVVDF</sequence>
<name>A0ABT1L7U1_9HYPH</name>
<dbReference type="RefSeq" id="WP_254738670.1">
    <property type="nucleotide sequence ID" value="NZ_JANCLU010000002.1"/>
</dbReference>
<gene>
    <name evidence="1" type="ORF">NK718_03470</name>
</gene>
<accession>A0ABT1L7U1</accession>
<evidence type="ECO:0000313" key="2">
    <source>
        <dbReference type="Proteomes" id="UP001205890"/>
    </source>
</evidence>
<organism evidence="1 2">
    <name type="scientific">Alsobacter ponti</name>
    <dbReference type="NCBI Taxonomy" id="2962936"/>
    <lineage>
        <taxon>Bacteria</taxon>
        <taxon>Pseudomonadati</taxon>
        <taxon>Pseudomonadota</taxon>
        <taxon>Alphaproteobacteria</taxon>
        <taxon>Hyphomicrobiales</taxon>
        <taxon>Alsobacteraceae</taxon>
        <taxon>Alsobacter</taxon>
    </lineage>
</organism>